<comment type="catalytic activity">
    <reaction evidence="8 10">
        <text>(6R)-10-formyltetrahydrofolate + 5-amino-1-(5-phospho-beta-D-ribosyl)imidazole-4-carboxamide = 5-formamido-1-(5-phospho-D-ribosyl)imidazole-4-carboxamide + (6S)-5,6,7,8-tetrahydrofolate</text>
        <dbReference type="Rhea" id="RHEA:22192"/>
        <dbReference type="ChEBI" id="CHEBI:57453"/>
        <dbReference type="ChEBI" id="CHEBI:58467"/>
        <dbReference type="ChEBI" id="CHEBI:58475"/>
        <dbReference type="ChEBI" id="CHEBI:195366"/>
        <dbReference type="EC" id="2.1.2.3"/>
    </reaction>
</comment>
<keyword evidence="6 10" id="KW-0378">Hydrolase</keyword>
<dbReference type="InterPro" id="IPR024051">
    <property type="entry name" value="AICAR_Tfase_dup_dom_sf"/>
</dbReference>
<sequence>MWVLQSQSAALISVYHKEGLDEIIRLLHHHQVTIYSTGGSLDYIRTLGIEAIAVEDLTGYPSILDGRVKTLHPKIFGGILARREESHLAQLEQYDIPPIDLVIVDLYPFEETVRSTNEESTIIEKIDVGGISLIRAAAKNFGDVVIVASQEEYEAFQQLLTTKGANSDIEDRKYFATRAFRVTSHYDKNIYDYFNKDGKDISLKISMHDSTPLRYGENPHQQAIYFGEENASLEKLSGKELSFNNLVDVDAAVQLMYEFHNEAPTFAILKHTNACGIATRPDILDAWKSALAADPVSAFGGVLISNSTIDAATAKEINEIFYEVLIAPSFKDDAIKILTSKKNRILLKLNHYPHTRLQVKTLLDGFIVQDIDKMTEGEANLRTVTKRAPTSAEIDDLLFANKCVKHLKSNGIAIVKNAQLIGMGCGQTSRVDALKQAITKAQNFGFTLEGAAMASEAFFPFPDCVEIGHEAGITAVIHPGGSVKDQESIDYCDTVDMAMVMTGFRHFKH</sequence>
<comment type="domain">
    <text evidence="10">The IMP cyclohydrolase activity resides in the N-terminal region.</text>
</comment>
<dbReference type="PANTHER" id="PTHR11692">
    <property type="entry name" value="BIFUNCTIONAL PURINE BIOSYNTHESIS PROTEIN PURH"/>
    <property type="match status" value="1"/>
</dbReference>
<evidence type="ECO:0000313" key="12">
    <source>
        <dbReference type="EMBL" id="MBK9984851.1"/>
    </source>
</evidence>
<keyword evidence="7 10" id="KW-0511">Multifunctional enzyme</keyword>
<dbReference type="InterPro" id="IPR016193">
    <property type="entry name" value="Cytidine_deaminase-like"/>
</dbReference>
<evidence type="ECO:0000256" key="5">
    <source>
        <dbReference type="ARBA" id="ARBA00022755"/>
    </source>
</evidence>
<comment type="caution">
    <text evidence="12">The sequence shown here is derived from an EMBL/GenBank/DDBJ whole genome shotgun (WGS) entry which is preliminary data.</text>
</comment>
<dbReference type="GO" id="GO:0005829">
    <property type="term" value="C:cytosol"/>
    <property type="evidence" value="ECO:0007669"/>
    <property type="project" value="TreeGrafter"/>
</dbReference>
<dbReference type="EMBL" id="JADKGY010000032">
    <property type="protein sequence ID" value="MBK9984851.1"/>
    <property type="molecule type" value="Genomic_DNA"/>
</dbReference>
<comment type="similarity">
    <text evidence="3 10">Belongs to the PurH family.</text>
</comment>
<dbReference type="AlphaFoldDB" id="A0A9D7XSA8"/>
<dbReference type="PIRSF" id="PIRSF000414">
    <property type="entry name" value="AICARFT_IMPCHas"/>
    <property type="match status" value="1"/>
</dbReference>
<dbReference type="Gene3D" id="3.40.140.20">
    <property type="match status" value="2"/>
</dbReference>
<dbReference type="FunFam" id="3.40.140.20:FF:000005">
    <property type="entry name" value="Bifunctional purine biosynthesis protein PurH"/>
    <property type="match status" value="1"/>
</dbReference>
<dbReference type="Proteomes" id="UP000808337">
    <property type="component" value="Unassembled WGS sequence"/>
</dbReference>
<name>A0A9D7XSA8_9BACT</name>
<evidence type="ECO:0000313" key="13">
    <source>
        <dbReference type="Proteomes" id="UP000808337"/>
    </source>
</evidence>
<gene>
    <name evidence="10 12" type="primary">purH</name>
    <name evidence="12" type="ORF">IPP15_21230</name>
</gene>
<comment type="pathway">
    <text evidence="1 10">Purine metabolism; IMP biosynthesis via de novo pathway; IMP from 5-formamido-1-(5-phospho-D-ribosyl)imidazole-4-carboxamide: step 1/1.</text>
</comment>
<dbReference type="CDD" id="cd01421">
    <property type="entry name" value="IMPCH"/>
    <property type="match status" value="1"/>
</dbReference>
<dbReference type="SUPFAM" id="SSF53927">
    <property type="entry name" value="Cytidine deaminase-like"/>
    <property type="match status" value="1"/>
</dbReference>
<evidence type="ECO:0000256" key="6">
    <source>
        <dbReference type="ARBA" id="ARBA00022801"/>
    </source>
</evidence>
<dbReference type="FunFam" id="3.40.50.1380:FF:000001">
    <property type="entry name" value="Bifunctional purine biosynthesis protein PurH"/>
    <property type="match status" value="1"/>
</dbReference>
<evidence type="ECO:0000256" key="3">
    <source>
        <dbReference type="ARBA" id="ARBA00007667"/>
    </source>
</evidence>
<dbReference type="SUPFAM" id="SSF52335">
    <property type="entry name" value="Methylglyoxal synthase-like"/>
    <property type="match status" value="1"/>
</dbReference>
<accession>A0A9D7XSA8</accession>
<evidence type="ECO:0000256" key="10">
    <source>
        <dbReference type="HAMAP-Rule" id="MF_00139"/>
    </source>
</evidence>
<comment type="pathway">
    <text evidence="2 10">Purine metabolism; IMP biosynthesis via de novo pathway; 5-formamido-1-(5-phospho-D-ribosyl)imidazole-4-carboxamide from 5-amino-1-(5-phospho-D-ribosyl)imidazole-4-carboxamide (10-formyl THF route): step 1/1.</text>
</comment>
<evidence type="ECO:0000256" key="7">
    <source>
        <dbReference type="ARBA" id="ARBA00023268"/>
    </source>
</evidence>
<dbReference type="EC" id="3.5.4.10" evidence="10"/>
<dbReference type="Pfam" id="PF02142">
    <property type="entry name" value="MGS"/>
    <property type="match status" value="1"/>
</dbReference>
<comment type="catalytic activity">
    <reaction evidence="9 10">
        <text>IMP + H2O = 5-formamido-1-(5-phospho-D-ribosyl)imidazole-4-carboxamide</text>
        <dbReference type="Rhea" id="RHEA:18445"/>
        <dbReference type="ChEBI" id="CHEBI:15377"/>
        <dbReference type="ChEBI" id="CHEBI:58053"/>
        <dbReference type="ChEBI" id="CHEBI:58467"/>
        <dbReference type="EC" id="3.5.4.10"/>
    </reaction>
</comment>
<dbReference type="SMART" id="SM00851">
    <property type="entry name" value="MGS"/>
    <property type="match status" value="1"/>
</dbReference>
<organism evidence="12 13">
    <name type="scientific">Candidatus Opimibacter skivensis</name>
    <dbReference type="NCBI Taxonomy" id="2982028"/>
    <lineage>
        <taxon>Bacteria</taxon>
        <taxon>Pseudomonadati</taxon>
        <taxon>Bacteroidota</taxon>
        <taxon>Saprospiria</taxon>
        <taxon>Saprospirales</taxon>
        <taxon>Saprospiraceae</taxon>
        <taxon>Candidatus Opimibacter</taxon>
    </lineage>
</organism>
<dbReference type="InterPro" id="IPR002695">
    <property type="entry name" value="PurH-like"/>
</dbReference>
<feature type="domain" description="MGS-like" evidence="11">
    <location>
        <begin position="1"/>
        <end position="148"/>
    </location>
</feature>
<dbReference type="GO" id="GO:0003937">
    <property type="term" value="F:IMP cyclohydrolase activity"/>
    <property type="evidence" value="ECO:0007669"/>
    <property type="project" value="UniProtKB-UniRule"/>
</dbReference>
<reference evidence="12 13" key="1">
    <citation type="submission" date="2020-10" db="EMBL/GenBank/DDBJ databases">
        <title>Connecting structure to function with the recovery of over 1000 high-quality activated sludge metagenome-assembled genomes encoding full-length rRNA genes using long-read sequencing.</title>
        <authorList>
            <person name="Singleton C.M."/>
            <person name="Petriglieri F."/>
            <person name="Kristensen J.M."/>
            <person name="Kirkegaard R.H."/>
            <person name="Michaelsen T.Y."/>
            <person name="Andersen M.H."/>
            <person name="Karst S.M."/>
            <person name="Dueholm M.S."/>
            <person name="Nielsen P.H."/>
            <person name="Albertsen M."/>
        </authorList>
    </citation>
    <scope>NUCLEOTIDE SEQUENCE [LARGE SCALE GENOMIC DNA]</scope>
    <source>
        <strain evidence="12">Ribe_18-Q3-R11-54_MAXAC.273</strain>
    </source>
</reference>
<dbReference type="Gene3D" id="3.40.50.1380">
    <property type="entry name" value="Methylglyoxal synthase-like domain"/>
    <property type="match status" value="1"/>
</dbReference>
<dbReference type="Pfam" id="PF01808">
    <property type="entry name" value="AICARFT_IMPCHas"/>
    <property type="match status" value="1"/>
</dbReference>
<dbReference type="GO" id="GO:0004643">
    <property type="term" value="F:phosphoribosylaminoimidazolecarboxamide formyltransferase activity"/>
    <property type="evidence" value="ECO:0007669"/>
    <property type="project" value="UniProtKB-UniRule"/>
</dbReference>
<dbReference type="FunFam" id="3.40.140.20:FF:000001">
    <property type="entry name" value="Bifunctional purine biosynthesis protein PurH"/>
    <property type="match status" value="1"/>
</dbReference>
<evidence type="ECO:0000256" key="8">
    <source>
        <dbReference type="ARBA" id="ARBA00050488"/>
    </source>
</evidence>
<dbReference type="NCBIfam" id="NF002049">
    <property type="entry name" value="PRK00881.1"/>
    <property type="match status" value="1"/>
</dbReference>
<evidence type="ECO:0000256" key="2">
    <source>
        <dbReference type="ARBA" id="ARBA00004954"/>
    </source>
</evidence>
<proteinExistence type="inferred from homology"/>
<dbReference type="InterPro" id="IPR011607">
    <property type="entry name" value="MGS-like_dom"/>
</dbReference>
<evidence type="ECO:0000259" key="11">
    <source>
        <dbReference type="PROSITE" id="PS51855"/>
    </source>
</evidence>
<evidence type="ECO:0000256" key="1">
    <source>
        <dbReference type="ARBA" id="ARBA00004844"/>
    </source>
</evidence>
<dbReference type="SMART" id="SM00798">
    <property type="entry name" value="AICARFT_IMPCHas"/>
    <property type="match status" value="1"/>
</dbReference>
<evidence type="ECO:0000256" key="9">
    <source>
        <dbReference type="ARBA" id="ARBA00050687"/>
    </source>
</evidence>
<keyword evidence="5 10" id="KW-0658">Purine biosynthesis</keyword>
<keyword evidence="4 10" id="KW-0808">Transferase</keyword>
<dbReference type="PROSITE" id="PS51855">
    <property type="entry name" value="MGS"/>
    <property type="match status" value="1"/>
</dbReference>
<dbReference type="EC" id="2.1.2.3" evidence="10"/>
<protein>
    <recommendedName>
        <fullName evidence="10">Bifunctional purine biosynthesis protein PurH</fullName>
    </recommendedName>
    <domain>
        <recommendedName>
            <fullName evidence="10">Phosphoribosylaminoimidazolecarboxamide formyltransferase</fullName>
            <ecNumber evidence="10">2.1.2.3</ecNumber>
        </recommendedName>
        <alternativeName>
            <fullName evidence="10">AICAR transformylase</fullName>
        </alternativeName>
    </domain>
    <domain>
        <recommendedName>
            <fullName evidence="10">IMP cyclohydrolase</fullName>
            <ecNumber evidence="10">3.5.4.10</ecNumber>
        </recommendedName>
        <alternativeName>
            <fullName evidence="10">ATIC</fullName>
        </alternativeName>
        <alternativeName>
            <fullName evidence="10">IMP synthase</fullName>
        </alternativeName>
        <alternativeName>
            <fullName evidence="10">Inosinicase</fullName>
        </alternativeName>
    </domain>
</protein>
<evidence type="ECO:0000256" key="4">
    <source>
        <dbReference type="ARBA" id="ARBA00022679"/>
    </source>
</evidence>
<dbReference type="InterPro" id="IPR036914">
    <property type="entry name" value="MGS-like_dom_sf"/>
</dbReference>
<dbReference type="GO" id="GO:0006189">
    <property type="term" value="P:'de novo' IMP biosynthetic process"/>
    <property type="evidence" value="ECO:0007669"/>
    <property type="project" value="UniProtKB-UniRule"/>
</dbReference>
<dbReference type="PANTHER" id="PTHR11692:SF0">
    <property type="entry name" value="BIFUNCTIONAL PURINE BIOSYNTHESIS PROTEIN ATIC"/>
    <property type="match status" value="1"/>
</dbReference>
<dbReference type="HAMAP" id="MF_00139">
    <property type="entry name" value="PurH"/>
    <property type="match status" value="1"/>
</dbReference>